<dbReference type="InterPro" id="IPR029058">
    <property type="entry name" value="AB_hydrolase_fold"/>
</dbReference>
<dbReference type="EMBL" id="KV454435">
    <property type="protein sequence ID" value="ODQ78382.1"/>
    <property type="molecule type" value="Genomic_DNA"/>
</dbReference>
<dbReference type="RefSeq" id="XP_018983710.1">
    <property type="nucleotide sequence ID" value="XM_019129442.1"/>
</dbReference>
<reference evidence="5" key="1">
    <citation type="submission" date="2016-05" db="EMBL/GenBank/DDBJ databases">
        <title>Comparative genomics of biotechnologically important yeasts.</title>
        <authorList>
            <consortium name="DOE Joint Genome Institute"/>
            <person name="Riley R."/>
            <person name="Haridas S."/>
            <person name="Wolfe K.H."/>
            <person name="Lopes M.R."/>
            <person name="Hittinger C.T."/>
            <person name="Goker M."/>
            <person name="Salamov A."/>
            <person name="Wisecaver J."/>
            <person name="Long T.M."/>
            <person name="Aerts A.L."/>
            <person name="Barry K."/>
            <person name="Choi C."/>
            <person name="Clum A."/>
            <person name="Coughlan A.Y."/>
            <person name="Deshpande S."/>
            <person name="Douglass A.P."/>
            <person name="Hanson S.J."/>
            <person name="Klenk H.-P."/>
            <person name="Labutti K."/>
            <person name="Lapidus A."/>
            <person name="Lindquist E."/>
            <person name="Lipzen A."/>
            <person name="Meier-Kolthoff J.P."/>
            <person name="Ohm R.A."/>
            <person name="Otillar R.P."/>
            <person name="Pangilinan J."/>
            <person name="Peng Y."/>
            <person name="Rokas A."/>
            <person name="Rosa C.A."/>
            <person name="Scheuner C."/>
            <person name="Sibirny A.A."/>
            <person name="Slot J.C."/>
            <person name="Stielow J.B."/>
            <person name="Sun H."/>
            <person name="Kurtzman C.P."/>
            <person name="Blackwell M."/>
            <person name="Grigoriev I.V."/>
            <person name="Jeffries T.W."/>
        </authorList>
    </citation>
    <scope>NUCLEOTIDE SEQUENCE [LARGE SCALE GENOMIC DNA]</scope>
    <source>
        <strain evidence="5">NRRL Y-12698</strain>
    </source>
</reference>
<feature type="domain" description="AB hydrolase-1" evidence="3">
    <location>
        <begin position="83"/>
        <end position="196"/>
    </location>
</feature>
<dbReference type="GeneID" id="30147295"/>
<protein>
    <recommendedName>
        <fullName evidence="3">AB hydrolase-1 domain-containing protein</fullName>
    </recommendedName>
</protein>
<evidence type="ECO:0000313" key="4">
    <source>
        <dbReference type="EMBL" id="ODQ78382.1"/>
    </source>
</evidence>
<name>A0A1E3QMR6_9ASCO</name>
<dbReference type="GO" id="GO:0006654">
    <property type="term" value="P:phosphatidic acid biosynthetic process"/>
    <property type="evidence" value="ECO:0007669"/>
    <property type="project" value="TreeGrafter"/>
</dbReference>
<proteinExistence type="inferred from homology"/>
<dbReference type="PANTHER" id="PTHR42886">
    <property type="entry name" value="RE40534P-RELATED"/>
    <property type="match status" value="1"/>
</dbReference>
<dbReference type="GO" id="GO:0005743">
    <property type="term" value="C:mitochondrial inner membrane"/>
    <property type="evidence" value="ECO:0007669"/>
    <property type="project" value="TreeGrafter"/>
</dbReference>
<dbReference type="GO" id="GO:0042171">
    <property type="term" value="F:lysophosphatidic acid acyltransferase activity"/>
    <property type="evidence" value="ECO:0007669"/>
    <property type="project" value="TreeGrafter"/>
</dbReference>
<organism evidence="4 5">
    <name type="scientific">Babjeviella inositovora NRRL Y-12698</name>
    <dbReference type="NCBI Taxonomy" id="984486"/>
    <lineage>
        <taxon>Eukaryota</taxon>
        <taxon>Fungi</taxon>
        <taxon>Dikarya</taxon>
        <taxon>Ascomycota</taxon>
        <taxon>Saccharomycotina</taxon>
        <taxon>Pichiomycetes</taxon>
        <taxon>Serinales incertae sedis</taxon>
        <taxon>Babjeviella</taxon>
    </lineage>
</organism>
<feature type="region of interest" description="Disordered" evidence="2">
    <location>
        <begin position="204"/>
        <end position="232"/>
    </location>
</feature>
<evidence type="ECO:0000259" key="3">
    <source>
        <dbReference type="Pfam" id="PF00561"/>
    </source>
</evidence>
<evidence type="ECO:0000256" key="1">
    <source>
        <dbReference type="ARBA" id="ARBA00038097"/>
    </source>
</evidence>
<dbReference type="PANTHER" id="PTHR42886:SF29">
    <property type="entry name" value="PUMMELIG, ISOFORM A"/>
    <property type="match status" value="1"/>
</dbReference>
<dbReference type="GO" id="GO:0055088">
    <property type="term" value="P:lipid homeostasis"/>
    <property type="evidence" value="ECO:0007669"/>
    <property type="project" value="TreeGrafter"/>
</dbReference>
<dbReference type="GO" id="GO:0035965">
    <property type="term" value="P:cardiolipin acyl-chain remodeling"/>
    <property type="evidence" value="ECO:0007669"/>
    <property type="project" value="TreeGrafter"/>
</dbReference>
<comment type="similarity">
    <text evidence="1">Belongs to the peptidase S33 family. ABHD4/ABHD5 subfamily.</text>
</comment>
<dbReference type="AlphaFoldDB" id="A0A1E3QMR6"/>
<dbReference type="GO" id="GO:0004623">
    <property type="term" value="F:phospholipase A2 activity"/>
    <property type="evidence" value="ECO:0007669"/>
    <property type="project" value="TreeGrafter"/>
</dbReference>
<dbReference type="SUPFAM" id="SSF53474">
    <property type="entry name" value="alpha/beta-Hydrolases"/>
    <property type="match status" value="1"/>
</dbReference>
<sequence>MSKTPEIVPPPKLNVSYGQSFRDWCNYRKLSLVEYDLLSVLPFFPEADAHRKAEILDVPIGNNNYIHEFYVENLDHAPATKDIVIVHGYGAALGFFYRNVDPLSLLAPGVRLHFLDLLGFGFSSRPSFPKLASKTKEDVAKVEDFFVDSLEEWRKARGIEKFVLIGHSMGGYLSSCYAMKYELRVEKLILVSPVGVERNTSSILEVESSDSPSPPVTTSNSFPPSPPSAPVAKPTKVRKLINFLWDRNVSPFSIIRYSGPFQSKLVSMWSYRRFATLPTLEVELLHQYSYKIFASPGSGEYALTRLLAPGALARMPLLDRVPEKFTLQGLLTLWMYGDRDWMNDEAGEDCVKAIRERGGEAEFVIVEDAGHHVYLDNPEVFTKEVSKFLNLAKMTETVS</sequence>
<keyword evidence="5" id="KW-1185">Reference proteome</keyword>
<dbReference type="Gene3D" id="3.40.50.1820">
    <property type="entry name" value="alpha/beta hydrolase"/>
    <property type="match status" value="1"/>
</dbReference>
<evidence type="ECO:0000313" key="5">
    <source>
        <dbReference type="Proteomes" id="UP000094336"/>
    </source>
</evidence>
<dbReference type="STRING" id="984486.A0A1E3QMR6"/>
<dbReference type="Proteomes" id="UP000094336">
    <property type="component" value="Unassembled WGS sequence"/>
</dbReference>
<accession>A0A1E3QMR6</accession>
<dbReference type="OrthoDB" id="7457040at2759"/>
<gene>
    <name evidence="4" type="ORF">BABINDRAFT_162619</name>
</gene>
<dbReference type="InterPro" id="IPR000073">
    <property type="entry name" value="AB_hydrolase_1"/>
</dbReference>
<evidence type="ECO:0000256" key="2">
    <source>
        <dbReference type="SAM" id="MobiDB-lite"/>
    </source>
</evidence>
<dbReference type="Pfam" id="PF00561">
    <property type="entry name" value="Abhydrolase_1"/>
    <property type="match status" value="1"/>
</dbReference>